<feature type="transmembrane region" description="Helical" evidence="1">
    <location>
        <begin position="38"/>
        <end position="56"/>
    </location>
</feature>
<feature type="transmembrane region" description="Helical" evidence="1">
    <location>
        <begin position="166"/>
        <end position="187"/>
    </location>
</feature>
<evidence type="ECO:0000313" key="3">
    <source>
        <dbReference type="EMBL" id="KSU81948.1"/>
    </source>
</evidence>
<dbReference type="Pfam" id="PF14342">
    <property type="entry name" value="DUF4396"/>
    <property type="match status" value="1"/>
</dbReference>
<protein>
    <recommendedName>
        <fullName evidence="2">DUF4396 domain-containing protein</fullName>
    </recommendedName>
</protein>
<feature type="transmembrane region" description="Helical" evidence="1">
    <location>
        <begin position="125"/>
        <end position="145"/>
    </location>
</feature>
<evidence type="ECO:0000259" key="2">
    <source>
        <dbReference type="Pfam" id="PF14342"/>
    </source>
</evidence>
<proteinExistence type="predicted"/>
<feature type="domain" description="DUF4396" evidence="2">
    <location>
        <begin position="87"/>
        <end position="227"/>
    </location>
</feature>
<feature type="transmembrane region" description="Helical" evidence="1">
    <location>
        <begin position="199"/>
        <end position="222"/>
    </location>
</feature>
<dbReference type="OrthoDB" id="510720at2"/>
<gene>
    <name evidence="3" type="ORF">AS030_16835</name>
</gene>
<dbReference type="EMBL" id="LNQN01000005">
    <property type="protein sequence ID" value="KSU81948.1"/>
    <property type="molecule type" value="Genomic_DNA"/>
</dbReference>
<dbReference type="AlphaFoldDB" id="A0A0V8J4H7"/>
<keyword evidence="1" id="KW-0472">Membrane</keyword>
<accession>A0A0V8J4H7</accession>
<reference evidence="3 4" key="1">
    <citation type="journal article" date="2014" name="Antonie Van Leeuwenhoek">
        <title>Fictibacillus enclensis sp. nov., isolated from marine sediment.</title>
        <authorList>
            <person name="Dastager S.G."/>
            <person name="Mawlankar R."/>
            <person name="Srinivasan K."/>
            <person name="Tang S.K."/>
            <person name="Lee J.C."/>
            <person name="Ramana V.V."/>
            <person name="Shouche Y.S."/>
        </authorList>
    </citation>
    <scope>NUCLEOTIDE SEQUENCE [LARGE SCALE GENOMIC DNA]</scope>
    <source>
        <strain evidence="3 4">NIO-1003</strain>
    </source>
</reference>
<name>A0A0V8J4H7_9BACL</name>
<organism evidence="3 4">
    <name type="scientific">Fictibacillus enclensis</name>
    <dbReference type="NCBI Taxonomy" id="1017270"/>
    <lineage>
        <taxon>Bacteria</taxon>
        <taxon>Bacillati</taxon>
        <taxon>Bacillota</taxon>
        <taxon>Bacilli</taxon>
        <taxon>Bacillales</taxon>
        <taxon>Fictibacillaceae</taxon>
        <taxon>Fictibacillus</taxon>
    </lineage>
</organism>
<keyword evidence="1" id="KW-0812">Transmembrane</keyword>
<evidence type="ECO:0000256" key="1">
    <source>
        <dbReference type="SAM" id="Phobius"/>
    </source>
</evidence>
<keyword evidence="4" id="KW-1185">Reference proteome</keyword>
<sequence length="230" mass="25924">MQWLETLSYIGIGIGVLQFLIILVHVISHPQTMKVMKVVWPITGLYFPLIGLWMYYKLGVPDAKQKMDHQMNHSDHKEMHHSDKPFWQSVVVSTTHCSSGCSLGDLLGAPIVFLTGLTIAGSTLFADYVVEFVLAYILGIAFQYYGMGMGPKPAEEKVKNAIKADTWSLIAFEIGMFAWMALSHYVFFSEPPKPNGPVFWFMMQIAMMIGFGTSYPANWYLVKKGVKHAM</sequence>
<evidence type="ECO:0000313" key="4">
    <source>
        <dbReference type="Proteomes" id="UP000054099"/>
    </source>
</evidence>
<comment type="caution">
    <text evidence="3">The sequence shown here is derived from an EMBL/GenBank/DDBJ whole genome shotgun (WGS) entry which is preliminary data.</text>
</comment>
<dbReference type="Proteomes" id="UP000054099">
    <property type="component" value="Unassembled WGS sequence"/>
</dbReference>
<feature type="transmembrane region" description="Helical" evidence="1">
    <location>
        <begin position="6"/>
        <end position="26"/>
    </location>
</feature>
<dbReference type="InterPro" id="IPR025509">
    <property type="entry name" value="DUF4396"/>
</dbReference>
<dbReference type="RefSeq" id="WP_061973751.1">
    <property type="nucleotide sequence ID" value="NZ_FMAV01000003.1"/>
</dbReference>
<keyword evidence="1" id="KW-1133">Transmembrane helix</keyword>